<sequence length="255" mass="28975">MAEFKGNVVNREDSLPHGIRPSHDVSSCRIYAINVAAHHLFEDLLILSKTQRAERMKYFVEFTLAHNSYETSRASGPTINYAMLSSEDLELACDYNFGELSVNTDSWDNQPEDFDMDLENAHFPGYPPHSSSPGYIAAEDSDPGDLKDALLESARYQELTNKDFDLPDALNLSGTHKNKKTARQHTLTLKIAERHAKIEALEKYHQEQKKEETAEKNQLYKQASRKHKKEQEIEDGIRLPGGSLPKKRNVSHFCA</sequence>
<dbReference type="Proteomes" id="UP000703269">
    <property type="component" value="Unassembled WGS sequence"/>
</dbReference>
<reference evidence="2 3" key="1">
    <citation type="submission" date="2021-08" db="EMBL/GenBank/DDBJ databases">
        <title>Draft Genome Sequence of Phanerochaete sordida strain YK-624.</title>
        <authorList>
            <person name="Mori T."/>
            <person name="Dohra H."/>
            <person name="Suzuki T."/>
            <person name="Kawagishi H."/>
            <person name="Hirai H."/>
        </authorList>
    </citation>
    <scope>NUCLEOTIDE SEQUENCE [LARGE SCALE GENOMIC DNA]</scope>
    <source>
        <strain evidence="2 3">YK-624</strain>
    </source>
</reference>
<organism evidence="2 3">
    <name type="scientific">Phanerochaete sordida</name>
    <dbReference type="NCBI Taxonomy" id="48140"/>
    <lineage>
        <taxon>Eukaryota</taxon>
        <taxon>Fungi</taxon>
        <taxon>Dikarya</taxon>
        <taxon>Basidiomycota</taxon>
        <taxon>Agaricomycotina</taxon>
        <taxon>Agaricomycetes</taxon>
        <taxon>Polyporales</taxon>
        <taxon>Phanerochaetaceae</taxon>
        <taxon>Phanerochaete</taxon>
    </lineage>
</organism>
<protein>
    <submittedName>
        <fullName evidence="2">Uncharacterized protein</fullName>
    </submittedName>
</protein>
<evidence type="ECO:0000313" key="3">
    <source>
        <dbReference type="Proteomes" id="UP000703269"/>
    </source>
</evidence>
<keyword evidence="3" id="KW-1185">Reference proteome</keyword>
<feature type="region of interest" description="Disordered" evidence="1">
    <location>
        <begin position="207"/>
        <end position="255"/>
    </location>
</feature>
<evidence type="ECO:0000313" key="2">
    <source>
        <dbReference type="EMBL" id="GJE99139.1"/>
    </source>
</evidence>
<name>A0A9P3GT76_9APHY</name>
<gene>
    <name evidence="2" type="ORF">PsYK624_153860</name>
</gene>
<feature type="compositionally biased region" description="Basic residues" evidence="1">
    <location>
        <begin position="245"/>
        <end position="255"/>
    </location>
</feature>
<dbReference type="EMBL" id="BPQB01000102">
    <property type="protein sequence ID" value="GJE99139.1"/>
    <property type="molecule type" value="Genomic_DNA"/>
</dbReference>
<proteinExistence type="predicted"/>
<comment type="caution">
    <text evidence="2">The sequence shown here is derived from an EMBL/GenBank/DDBJ whole genome shotgun (WGS) entry which is preliminary data.</text>
</comment>
<accession>A0A9P3GT76</accession>
<dbReference type="AlphaFoldDB" id="A0A9P3GT76"/>
<evidence type="ECO:0000256" key="1">
    <source>
        <dbReference type="SAM" id="MobiDB-lite"/>
    </source>
</evidence>